<evidence type="ECO:0000313" key="2">
    <source>
        <dbReference type="EMBL" id="QHT71287.1"/>
    </source>
</evidence>
<evidence type="ECO:0000256" key="1">
    <source>
        <dbReference type="SAM" id="Phobius"/>
    </source>
</evidence>
<keyword evidence="3" id="KW-1185">Reference proteome</keyword>
<protein>
    <submittedName>
        <fullName evidence="2">Uncharacterized protein</fullName>
    </submittedName>
</protein>
<dbReference type="KEGG" id="rhoz:GXP67_33850"/>
<organism evidence="2 3">
    <name type="scientific">Rhodocytophaga rosea</name>
    <dbReference type="NCBI Taxonomy" id="2704465"/>
    <lineage>
        <taxon>Bacteria</taxon>
        <taxon>Pseudomonadati</taxon>
        <taxon>Bacteroidota</taxon>
        <taxon>Cytophagia</taxon>
        <taxon>Cytophagales</taxon>
        <taxon>Rhodocytophagaceae</taxon>
        <taxon>Rhodocytophaga</taxon>
    </lineage>
</organism>
<name>A0A6C0GTQ4_9BACT</name>
<dbReference type="RefSeq" id="WP_162447226.1">
    <property type="nucleotide sequence ID" value="NZ_CP048222.1"/>
</dbReference>
<feature type="transmembrane region" description="Helical" evidence="1">
    <location>
        <begin position="21"/>
        <end position="42"/>
    </location>
</feature>
<keyword evidence="1" id="KW-0812">Transmembrane</keyword>
<feature type="transmembrane region" description="Helical" evidence="1">
    <location>
        <begin position="54"/>
        <end position="73"/>
    </location>
</feature>
<dbReference type="AlphaFoldDB" id="A0A6C0GTQ4"/>
<dbReference type="EMBL" id="CP048222">
    <property type="protein sequence ID" value="QHT71287.1"/>
    <property type="molecule type" value="Genomic_DNA"/>
</dbReference>
<accession>A0A6C0GTQ4</accession>
<feature type="transmembrane region" description="Helical" evidence="1">
    <location>
        <begin position="94"/>
        <end position="118"/>
    </location>
</feature>
<proteinExistence type="predicted"/>
<reference evidence="2 3" key="1">
    <citation type="submission" date="2020-01" db="EMBL/GenBank/DDBJ databases">
        <authorList>
            <person name="Kim M.K."/>
        </authorList>
    </citation>
    <scope>NUCLEOTIDE SEQUENCE [LARGE SCALE GENOMIC DNA]</scope>
    <source>
        <strain evidence="2 3">172606-1</strain>
    </source>
</reference>
<evidence type="ECO:0000313" key="3">
    <source>
        <dbReference type="Proteomes" id="UP000480178"/>
    </source>
</evidence>
<keyword evidence="1" id="KW-1133">Transmembrane helix</keyword>
<keyword evidence="1" id="KW-0472">Membrane</keyword>
<dbReference type="Proteomes" id="UP000480178">
    <property type="component" value="Chromosome"/>
</dbReference>
<gene>
    <name evidence="2" type="ORF">GXP67_33850</name>
</gene>
<sequence length="120" mass="13555">METERIIEQIVNSKKARKKISWYYTLAIYSYLSPIGLFGLFLLDSFTFGLTESFFFGATLLGLLLAAIASLFFTVKGLRIAFKTNDYEKKDIGYANLIMGVIYCIAGLLALGYTYIMIEN</sequence>